<feature type="binding site" evidence="12">
    <location>
        <position position="66"/>
    </location>
    <ligand>
        <name>Mg(2+)</name>
        <dbReference type="ChEBI" id="CHEBI:18420"/>
        <label>1</label>
    </ligand>
</feature>
<evidence type="ECO:0000256" key="2">
    <source>
        <dbReference type="ARBA" id="ARBA00012255"/>
    </source>
</evidence>
<dbReference type="Proteomes" id="UP000027195">
    <property type="component" value="Unassembled WGS sequence"/>
</dbReference>
<proteinExistence type="inferred from homology"/>
<organism evidence="13 14">
    <name type="scientific">Botryobasidium botryosum (strain FD-172 SS1)</name>
    <dbReference type="NCBI Taxonomy" id="930990"/>
    <lineage>
        <taxon>Eukaryota</taxon>
        <taxon>Fungi</taxon>
        <taxon>Dikarya</taxon>
        <taxon>Basidiomycota</taxon>
        <taxon>Agaricomycotina</taxon>
        <taxon>Agaricomycetes</taxon>
        <taxon>Cantharellales</taxon>
        <taxon>Botryobasidiaceae</taxon>
        <taxon>Botryobasidium</taxon>
    </lineage>
</organism>
<evidence type="ECO:0000256" key="1">
    <source>
        <dbReference type="ARBA" id="ARBA00010702"/>
    </source>
</evidence>
<comment type="catalytic activity">
    <reaction evidence="11">
        <text>alpha-NAD(+) + H2O = ADP-D-ribose + nicotinamide + H(+)</text>
        <dbReference type="Rhea" id="RHEA:68792"/>
        <dbReference type="ChEBI" id="CHEBI:15377"/>
        <dbReference type="ChEBI" id="CHEBI:15378"/>
        <dbReference type="ChEBI" id="CHEBI:17154"/>
        <dbReference type="ChEBI" id="CHEBI:57967"/>
        <dbReference type="ChEBI" id="CHEBI:77017"/>
    </reaction>
</comment>
<evidence type="ECO:0000256" key="10">
    <source>
        <dbReference type="ARBA" id="ARBA00043193"/>
    </source>
</evidence>
<keyword evidence="12" id="KW-0460">Magnesium</keyword>
<evidence type="ECO:0000256" key="3">
    <source>
        <dbReference type="ARBA" id="ARBA00022801"/>
    </source>
</evidence>
<dbReference type="AlphaFoldDB" id="A0A067M9X1"/>
<comment type="cofactor">
    <cofactor evidence="12">
        <name>Mg(2+)</name>
        <dbReference type="ChEBI" id="CHEBI:18420"/>
    </cofactor>
    <text evidence="12">Binds 2 magnesium ions per subunit.</text>
</comment>
<evidence type="ECO:0000256" key="7">
    <source>
        <dbReference type="ARBA" id="ARBA00042722"/>
    </source>
</evidence>
<protein>
    <recommendedName>
        <fullName evidence="4">ADP-ribosylhydrolase ARH3</fullName>
        <ecNumber evidence="2">3.2.1.143</ecNumber>
    </recommendedName>
    <alternativeName>
        <fullName evidence="5">ADP-ribose glycohydrolase ARH3</fullName>
    </alternativeName>
    <alternativeName>
        <fullName evidence="6">ADP-ribosylhydrolase 3</fullName>
    </alternativeName>
    <alternativeName>
        <fullName evidence="9">O-acetyl-ADP-ribose deacetylase ARH3</fullName>
    </alternativeName>
    <alternativeName>
        <fullName evidence="10">Poly(ADP-ribose) glycohydrolase ARH3</fullName>
    </alternativeName>
    <alternativeName>
        <fullName evidence="8">[Protein ADP-ribosylarginine] hydrolase-like protein 2</fullName>
    </alternativeName>
    <alternativeName>
        <fullName evidence="7">[Protein ADP-ribosylserine] hydrolase</fullName>
    </alternativeName>
</protein>
<feature type="binding site" evidence="12">
    <location>
        <position position="65"/>
    </location>
    <ligand>
        <name>Mg(2+)</name>
        <dbReference type="ChEBI" id="CHEBI:18420"/>
        <label>1</label>
    </ligand>
</feature>
<evidence type="ECO:0000256" key="6">
    <source>
        <dbReference type="ARBA" id="ARBA00042471"/>
    </source>
</evidence>
<feature type="binding site" evidence="12">
    <location>
        <position position="326"/>
    </location>
    <ligand>
        <name>Mg(2+)</name>
        <dbReference type="ChEBI" id="CHEBI:18420"/>
        <label>1</label>
    </ligand>
</feature>
<dbReference type="Gene3D" id="1.10.4080.10">
    <property type="entry name" value="ADP-ribosylation/Crystallin J1"/>
    <property type="match status" value="1"/>
</dbReference>
<name>A0A067M9X1_BOTB1</name>
<keyword evidence="14" id="KW-1185">Reference proteome</keyword>
<dbReference type="PANTHER" id="PTHR16222">
    <property type="entry name" value="ADP-RIBOSYLGLYCOHYDROLASE"/>
    <property type="match status" value="1"/>
</dbReference>
<dbReference type="PANTHER" id="PTHR16222:SF24">
    <property type="entry name" value="ADP-RIBOSYLHYDROLASE ARH3"/>
    <property type="match status" value="1"/>
</dbReference>
<dbReference type="GO" id="GO:0004649">
    <property type="term" value="F:poly(ADP-ribose) glycohydrolase activity"/>
    <property type="evidence" value="ECO:0007669"/>
    <property type="project" value="UniProtKB-EC"/>
</dbReference>
<evidence type="ECO:0000256" key="5">
    <source>
        <dbReference type="ARBA" id="ARBA00042398"/>
    </source>
</evidence>
<dbReference type="SUPFAM" id="SSF101478">
    <property type="entry name" value="ADP-ribosylglycohydrolase"/>
    <property type="match status" value="1"/>
</dbReference>
<evidence type="ECO:0000313" key="14">
    <source>
        <dbReference type="Proteomes" id="UP000027195"/>
    </source>
</evidence>
<evidence type="ECO:0000256" key="4">
    <source>
        <dbReference type="ARBA" id="ARBA00041057"/>
    </source>
</evidence>
<evidence type="ECO:0000256" key="11">
    <source>
        <dbReference type="ARBA" id="ARBA00049015"/>
    </source>
</evidence>
<dbReference type="InterPro" id="IPR005502">
    <property type="entry name" value="Ribosyl_crysJ1"/>
</dbReference>
<feature type="binding site" evidence="12">
    <location>
        <position position="329"/>
    </location>
    <ligand>
        <name>Mg(2+)</name>
        <dbReference type="ChEBI" id="CHEBI:18420"/>
        <label>1</label>
    </ligand>
</feature>
<keyword evidence="3" id="KW-0378">Hydrolase</keyword>
<dbReference type="STRING" id="930990.A0A067M9X1"/>
<dbReference type="InterPro" id="IPR050792">
    <property type="entry name" value="ADP-ribosylglycohydrolase"/>
</dbReference>
<evidence type="ECO:0000256" key="9">
    <source>
        <dbReference type="ARBA" id="ARBA00043187"/>
    </source>
</evidence>
<dbReference type="OrthoDB" id="2021138at2759"/>
<keyword evidence="12" id="KW-0479">Metal-binding</keyword>
<reference evidence="14" key="1">
    <citation type="journal article" date="2014" name="Proc. Natl. Acad. Sci. U.S.A.">
        <title>Extensive sampling of basidiomycete genomes demonstrates inadequacy of the white-rot/brown-rot paradigm for wood decay fungi.</title>
        <authorList>
            <person name="Riley R."/>
            <person name="Salamov A.A."/>
            <person name="Brown D.W."/>
            <person name="Nagy L.G."/>
            <person name="Floudas D."/>
            <person name="Held B.W."/>
            <person name="Levasseur A."/>
            <person name="Lombard V."/>
            <person name="Morin E."/>
            <person name="Otillar R."/>
            <person name="Lindquist E.A."/>
            <person name="Sun H."/>
            <person name="LaButti K.M."/>
            <person name="Schmutz J."/>
            <person name="Jabbour D."/>
            <person name="Luo H."/>
            <person name="Baker S.E."/>
            <person name="Pisabarro A.G."/>
            <person name="Walton J.D."/>
            <person name="Blanchette R.A."/>
            <person name="Henrissat B."/>
            <person name="Martin F."/>
            <person name="Cullen D."/>
            <person name="Hibbett D.S."/>
            <person name="Grigoriev I.V."/>
        </authorList>
    </citation>
    <scope>NUCLEOTIDE SEQUENCE [LARGE SCALE GENOMIC DNA]</scope>
    <source>
        <strain evidence="14">FD-172 SS1</strain>
    </source>
</reference>
<evidence type="ECO:0000256" key="8">
    <source>
        <dbReference type="ARBA" id="ARBA00042850"/>
    </source>
</evidence>
<dbReference type="EMBL" id="KL198058">
    <property type="protein sequence ID" value="KDQ11505.1"/>
    <property type="molecule type" value="Genomic_DNA"/>
</dbReference>
<comment type="similarity">
    <text evidence="1">Belongs to the ADP-ribosylglycohydrolase family.</text>
</comment>
<evidence type="ECO:0000313" key="13">
    <source>
        <dbReference type="EMBL" id="KDQ11505.1"/>
    </source>
</evidence>
<dbReference type="Pfam" id="PF03747">
    <property type="entry name" value="ADP_ribosyl_GH"/>
    <property type="match status" value="1"/>
</dbReference>
<accession>A0A067M9X1</accession>
<feature type="binding site" evidence="12">
    <location>
        <position position="64"/>
    </location>
    <ligand>
        <name>Mg(2+)</name>
        <dbReference type="ChEBI" id="CHEBI:18420"/>
        <label>1</label>
    </ligand>
</feature>
<dbReference type="InterPro" id="IPR036705">
    <property type="entry name" value="Ribosyl_crysJ1_sf"/>
</dbReference>
<dbReference type="InParanoid" id="A0A067M9X1"/>
<gene>
    <name evidence="13" type="ORF">BOTBODRAFT_68018</name>
</gene>
<sequence>MYPTLRAQRPTPAPTDVKIRLSILATALVDALGGPPEFHSRFTFPLVTSMQPNNNFGVPPGVWTDDTSMTLCLARSIATYTPPGFTHLGGFDEKHQIEAYVAWYKKGILSAIGKCFDIGSTISRALSIYSKNIGTGGSPNDGLEQIKEKLSGDGFGGNGSLMRVLPVGLAYWRDESAARAYARRSSETTHPNALCMEACEMWTGAIVRILRHSSQREEEPEVRYSKLELGLRLRDALIISSHAPPRPSEPKALEEYFMQHHPILSLVAQIRLRPPRGVDSRPNMSTEAELPSSGYVLHTLIAALYCFFATATYEEGAILAVNLGQDADTVGAIYAGLAGCWYAAVEEKDMGGVFWSDKVKEWKADLVAKDLVEQVAEELVTFATK</sequence>
<feature type="binding site" evidence="12">
    <location>
        <position position="328"/>
    </location>
    <ligand>
        <name>Mg(2+)</name>
        <dbReference type="ChEBI" id="CHEBI:18420"/>
        <label>1</label>
    </ligand>
</feature>
<dbReference type="HOGENOM" id="CLU_024566_8_2_1"/>
<dbReference type="EC" id="3.2.1.143" evidence="2"/>
<dbReference type="GO" id="GO:0046872">
    <property type="term" value="F:metal ion binding"/>
    <property type="evidence" value="ECO:0007669"/>
    <property type="project" value="UniProtKB-KW"/>
</dbReference>
<evidence type="ECO:0000256" key="12">
    <source>
        <dbReference type="PIRSR" id="PIRSR605502-1"/>
    </source>
</evidence>